<name>L0JI90_NATP1</name>
<dbReference type="Gene3D" id="3.10.129.10">
    <property type="entry name" value="Hotdog Thioesterase"/>
    <property type="match status" value="1"/>
</dbReference>
<sequence length="127" mass="14124">MHEPTEGDRHSFERAFTTDDVRRFADLSQDTQPRHTEPDADGRLLVHGLLTATLPTKIGGDLEVLARTMTFEFVRPVYTGETIACTLTITAVTERDDRYDLEGEVVCENEDGEVVLTASLEGLVEKA</sequence>
<dbReference type="InterPro" id="IPR002539">
    <property type="entry name" value="MaoC-like_dom"/>
</dbReference>
<dbReference type="PATRIC" id="fig|797303.5.peg.263"/>
<dbReference type="EMBL" id="AOIE01000004">
    <property type="protein sequence ID" value="ELY81825.1"/>
    <property type="molecule type" value="Genomic_DNA"/>
</dbReference>
<dbReference type="RefSeq" id="WP_006179565.1">
    <property type="nucleotide sequence ID" value="NC_019962.1"/>
</dbReference>
<evidence type="ECO:0000313" key="5">
    <source>
        <dbReference type="Proteomes" id="UP000011593"/>
    </source>
</evidence>
<keyword evidence="5" id="KW-1185">Reference proteome</keyword>
<dbReference type="GeneID" id="14334498"/>
<dbReference type="GO" id="GO:0019171">
    <property type="term" value="F:(3R)-hydroxyacyl-[acyl-carrier-protein] dehydratase activity"/>
    <property type="evidence" value="ECO:0007669"/>
    <property type="project" value="TreeGrafter"/>
</dbReference>
<dbReference type="OrthoDB" id="167740at2157"/>
<protein>
    <submittedName>
        <fullName evidence="3">(R)-specific enoyl-CoA hydratase</fullName>
    </submittedName>
    <submittedName>
        <fullName evidence="2">Acyl dehydratase</fullName>
    </submittedName>
</protein>
<dbReference type="PANTHER" id="PTHR43437:SF3">
    <property type="entry name" value="HYDROXYACYL-THIOESTER DEHYDRATASE TYPE 2, MITOCHONDRIAL"/>
    <property type="match status" value="1"/>
</dbReference>
<evidence type="ECO:0000259" key="1">
    <source>
        <dbReference type="Pfam" id="PF01575"/>
    </source>
</evidence>
<reference evidence="4" key="1">
    <citation type="submission" date="2012-02" db="EMBL/GenBank/DDBJ databases">
        <title>Complete sequence of chromosome of Natrinema pellirubrum DSM 15624.</title>
        <authorList>
            <person name="Lucas S."/>
            <person name="Han J."/>
            <person name="Lapidus A."/>
            <person name="Cheng J.-F."/>
            <person name="Goodwin L."/>
            <person name="Pitluck S."/>
            <person name="Peters L."/>
            <person name="Teshima H."/>
            <person name="Detter J.C."/>
            <person name="Han C."/>
            <person name="Tapia R."/>
            <person name="Land M."/>
            <person name="Hauser L."/>
            <person name="Kyrpides N."/>
            <person name="Ivanova N."/>
            <person name="Pagani I."/>
            <person name="Sproer C."/>
            <person name="Anderson I."/>
            <person name="Woyke T."/>
        </authorList>
    </citation>
    <scope>NUCLEOTIDE SEQUENCE [LARGE SCALE GENOMIC DNA]</scope>
    <source>
        <strain evidence="4">DSM 15624 / JCM 10476 / NCIMB 786</strain>
    </source>
</reference>
<dbReference type="eggNOG" id="arCOG00774">
    <property type="taxonomic scope" value="Archaea"/>
</dbReference>
<dbReference type="Proteomes" id="UP000011593">
    <property type="component" value="Unassembled WGS sequence"/>
</dbReference>
<dbReference type="SUPFAM" id="SSF54637">
    <property type="entry name" value="Thioesterase/thiol ester dehydrase-isomerase"/>
    <property type="match status" value="1"/>
</dbReference>
<evidence type="ECO:0000313" key="4">
    <source>
        <dbReference type="Proteomes" id="UP000010843"/>
    </source>
</evidence>
<proteinExistence type="predicted"/>
<evidence type="ECO:0000313" key="2">
    <source>
        <dbReference type="EMBL" id="AGB31240.1"/>
    </source>
</evidence>
<dbReference type="HOGENOM" id="CLU_094876_5_0_2"/>
<gene>
    <name evidence="2" type="ordered locus">Natpe_1335</name>
    <name evidence="3" type="ORF">C488_01269</name>
</gene>
<organism evidence="2 4">
    <name type="scientific">Natrinema pellirubrum (strain DSM 15624 / CIP 106293 / JCM 10476 / NCIMB 786 / 157)</name>
    <dbReference type="NCBI Taxonomy" id="797303"/>
    <lineage>
        <taxon>Archaea</taxon>
        <taxon>Methanobacteriati</taxon>
        <taxon>Methanobacteriota</taxon>
        <taxon>Stenosarchaea group</taxon>
        <taxon>Halobacteria</taxon>
        <taxon>Halobacteriales</taxon>
        <taxon>Natrialbaceae</taxon>
        <taxon>Natrinema</taxon>
    </lineage>
</organism>
<reference evidence="2" key="2">
    <citation type="submission" date="2012-02" db="EMBL/GenBank/DDBJ databases">
        <title>Complete sequence of chromosome of Natrinema pellirubrum DSM 15624.</title>
        <authorList>
            <consortium name="US DOE Joint Genome Institute"/>
            <person name="Lucas S."/>
            <person name="Han J."/>
            <person name="Lapidus A."/>
            <person name="Cheng J.-F."/>
            <person name="Goodwin L."/>
            <person name="Pitluck S."/>
            <person name="Peters L."/>
            <person name="Teshima H."/>
            <person name="Detter J.C."/>
            <person name="Han C."/>
            <person name="Tapia R."/>
            <person name="Land M."/>
            <person name="Hauser L."/>
            <person name="Kyrpides N."/>
            <person name="Ivanova N."/>
            <person name="Pagani I."/>
            <person name="Sproer C."/>
            <person name="Anderson I."/>
            <person name="Woyke T."/>
        </authorList>
    </citation>
    <scope>NUCLEOTIDE SEQUENCE</scope>
    <source>
        <strain evidence="2">DSM 15624</strain>
    </source>
</reference>
<dbReference type="PANTHER" id="PTHR43437">
    <property type="entry name" value="HYDROXYACYL-THIOESTER DEHYDRATASE TYPE 2, MITOCHONDRIAL-RELATED"/>
    <property type="match status" value="1"/>
</dbReference>
<dbReference type="KEGG" id="npe:Natpe_1335"/>
<dbReference type="InterPro" id="IPR029069">
    <property type="entry name" value="HotDog_dom_sf"/>
</dbReference>
<dbReference type="InterPro" id="IPR050965">
    <property type="entry name" value="UPF0336/Enoyl-CoA_hydratase"/>
</dbReference>
<dbReference type="GO" id="GO:0006633">
    <property type="term" value="P:fatty acid biosynthetic process"/>
    <property type="evidence" value="ECO:0007669"/>
    <property type="project" value="TreeGrafter"/>
</dbReference>
<accession>L0JI90</accession>
<dbReference type="STRING" id="797303.Natpe_1335"/>
<dbReference type="EMBL" id="CP003372">
    <property type="protein sequence ID" value="AGB31240.1"/>
    <property type="molecule type" value="Genomic_DNA"/>
</dbReference>
<reference evidence="3 5" key="3">
    <citation type="journal article" date="2014" name="PLoS Genet.">
        <title>Phylogenetically driven sequencing of extremely halophilic archaea reveals strategies for static and dynamic osmo-response.</title>
        <authorList>
            <person name="Becker E.A."/>
            <person name="Seitzer P.M."/>
            <person name="Tritt A."/>
            <person name="Larsen D."/>
            <person name="Krusor M."/>
            <person name="Yao A.I."/>
            <person name="Wu D."/>
            <person name="Madern D."/>
            <person name="Eisen J.A."/>
            <person name="Darling A.E."/>
            <person name="Facciotti M.T."/>
        </authorList>
    </citation>
    <scope>NUCLEOTIDE SEQUENCE [LARGE SCALE GENOMIC DNA]</scope>
    <source>
        <strain evidence="3 5">DSM 15624</strain>
    </source>
</reference>
<dbReference type="AlphaFoldDB" id="L0JI90"/>
<feature type="domain" description="MaoC-like" evidence="1">
    <location>
        <begin position="11"/>
        <end position="101"/>
    </location>
</feature>
<dbReference type="Pfam" id="PF01575">
    <property type="entry name" value="MaoC_dehydratas"/>
    <property type="match status" value="1"/>
</dbReference>
<dbReference type="Proteomes" id="UP000010843">
    <property type="component" value="Chromosome"/>
</dbReference>
<evidence type="ECO:0000313" key="3">
    <source>
        <dbReference type="EMBL" id="ELY81825.1"/>
    </source>
</evidence>